<evidence type="ECO:0000259" key="1">
    <source>
        <dbReference type="Pfam" id="PF00733"/>
    </source>
</evidence>
<dbReference type="GO" id="GO:0004066">
    <property type="term" value="F:asparagine synthase (glutamine-hydrolyzing) activity"/>
    <property type="evidence" value="ECO:0007669"/>
    <property type="project" value="InterPro"/>
</dbReference>
<sequence>MLHVGANDMVRLRRDGPAIMIEGPPPPGPSVVSKPMVTVSEPSDFEIAIPEGSGRLLYVMSEGASVYVSQSLERIAHAAPLVLRPLSAVRFIENRNGLHETLFAGLRSFPAGTTVRYINGTISVAWAYDSLRDTTRQNPAEVLQDIVASVESDALVGIDFSGGLDSTAILHAVRALAARRLVACTWHDPHGSAPDDLEWAQRIAKQLKVEHIVVLIDDRLLLNVPSRSIPGMPTSALAFRGVMDNRQEALRSHFRGAPFSTINGHGGDQVFLDPVPAEVLLSILRRTPSKTASAWRAYRSLYGIDPLRVMWHAYGRAVHRSALLSAYARALQPLAREGGAKLHRRHALIREAIVQNSASFHGDGEVRTIHPFTDTRMIRCALAYQDHELFNAEHSRHPLRRGLEQRYGHCDFFRKGKGHMTGAYQRAIRSRESDFRDMIAHGRLAGEGLINIEAAHRALRRCAMGYAGVPHDLMTLLCAELLLKALENLKHA</sequence>
<dbReference type="InterPro" id="IPR014729">
    <property type="entry name" value="Rossmann-like_a/b/a_fold"/>
</dbReference>
<organism evidence="2 3">
    <name type="scientific">Cupriavidus pauculus</name>
    <dbReference type="NCBI Taxonomy" id="82633"/>
    <lineage>
        <taxon>Bacteria</taxon>
        <taxon>Pseudomonadati</taxon>
        <taxon>Pseudomonadota</taxon>
        <taxon>Betaproteobacteria</taxon>
        <taxon>Burkholderiales</taxon>
        <taxon>Burkholderiaceae</taxon>
        <taxon>Cupriavidus</taxon>
    </lineage>
</organism>
<dbReference type="EMBL" id="CP044067">
    <property type="protein sequence ID" value="QET04122.1"/>
    <property type="molecule type" value="Genomic_DNA"/>
</dbReference>
<dbReference type="Proteomes" id="UP000322822">
    <property type="component" value="Chromosome 2"/>
</dbReference>
<dbReference type="SUPFAM" id="SSF52402">
    <property type="entry name" value="Adenine nucleotide alpha hydrolases-like"/>
    <property type="match status" value="1"/>
</dbReference>
<dbReference type="AlphaFoldDB" id="A0A5P2H7U9"/>
<feature type="domain" description="Asparagine synthetase" evidence="1">
    <location>
        <begin position="141"/>
        <end position="479"/>
    </location>
</feature>
<name>A0A5P2H7U9_9BURK</name>
<protein>
    <recommendedName>
        <fullName evidence="1">Asparagine synthetase domain-containing protein</fullName>
    </recommendedName>
</protein>
<dbReference type="InterPro" id="IPR001962">
    <property type="entry name" value="Asn_synthase"/>
</dbReference>
<reference evidence="2 3" key="1">
    <citation type="submission" date="2019-09" db="EMBL/GenBank/DDBJ databases">
        <title>FDA dAtabase for Regulatory Grade micrObial Sequences (FDA-ARGOS): Supporting development and validation of Infectious Disease Dx tests.</title>
        <authorList>
            <person name="Sciortino C."/>
            <person name="Tallon L."/>
            <person name="Sadzewicz L."/>
            <person name="Vavikolanu K."/>
            <person name="Mehta A."/>
            <person name="Aluvathingal J."/>
            <person name="Nadendla S."/>
            <person name="Nandy P."/>
            <person name="Geyer C."/>
            <person name="Yan Y."/>
            <person name="Sichtig H."/>
        </authorList>
    </citation>
    <scope>NUCLEOTIDE SEQUENCE [LARGE SCALE GENOMIC DNA]</scope>
    <source>
        <strain evidence="2 3">FDAARGOS_664</strain>
    </source>
</reference>
<proteinExistence type="predicted"/>
<evidence type="ECO:0000313" key="3">
    <source>
        <dbReference type="Proteomes" id="UP000322822"/>
    </source>
</evidence>
<dbReference type="Gene3D" id="3.40.50.620">
    <property type="entry name" value="HUPs"/>
    <property type="match status" value="1"/>
</dbReference>
<accession>A0A5P2H7U9</accession>
<gene>
    <name evidence="2" type="ORF">FOB72_18350</name>
</gene>
<dbReference type="Pfam" id="PF00733">
    <property type="entry name" value="Asn_synthase"/>
    <property type="match status" value="1"/>
</dbReference>
<evidence type="ECO:0000313" key="2">
    <source>
        <dbReference type="EMBL" id="QET04122.1"/>
    </source>
</evidence>
<dbReference type="GO" id="GO:0006529">
    <property type="term" value="P:asparagine biosynthetic process"/>
    <property type="evidence" value="ECO:0007669"/>
    <property type="project" value="InterPro"/>
</dbReference>
<dbReference type="RefSeq" id="WP_150374184.1">
    <property type="nucleotide sequence ID" value="NZ_CP044067.1"/>
</dbReference>
<dbReference type="OrthoDB" id="8932734at2"/>